<evidence type="ECO:0000313" key="2">
    <source>
        <dbReference type="Proteomes" id="UP000095209"/>
    </source>
</evidence>
<dbReference type="Proteomes" id="UP000095209">
    <property type="component" value="Unassembled WGS sequence"/>
</dbReference>
<dbReference type="RefSeq" id="WP_069716941.1">
    <property type="nucleotide sequence ID" value="NZ_MJEH01000018.1"/>
</dbReference>
<reference evidence="1 2" key="1">
    <citation type="submission" date="2016-08" db="EMBL/GenBank/DDBJ databases">
        <title>Genome of Bacillus solimangrovi GH2-4.</title>
        <authorList>
            <person name="Lim S."/>
            <person name="Kim B.-C."/>
        </authorList>
    </citation>
    <scope>NUCLEOTIDE SEQUENCE [LARGE SCALE GENOMIC DNA]</scope>
    <source>
        <strain evidence="1 2">GH2-4</strain>
    </source>
</reference>
<proteinExistence type="predicted"/>
<sequence>MGQLYAIIQFDRNKPKDDPIREIFEELEPETEVQLETEDKTFYEAKFQEFDTENEEAKLLVDQFYVDGGEEVNIPVSMVVKVKGPDVQEDDSEDEVE</sequence>
<keyword evidence="2" id="KW-1185">Reference proteome</keyword>
<protein>
    <submittedName>
        <fullName evidence="1">Uncharacterized protein</fullName>
    </submittedName>
</protein>
<name>A0A1E5LG41_9BACI</name>
<dbReference type="AlphaFoldDB" id="A0A1E5LG41"/>
<gene>
    <name evidence="1" type="ORF">BFG57_13875</name>
</gene>
<dbReference type="EMBL" id="MJEH01000018">
    <property type="protein sequence ID" value="OEH93040.1"/>
    <property type="molecule type" value="Genomic_DNA"/>
</dbReference>
<accession>A0A1E5LG41</accession>
<comment type="caution">
    <text evidence="1">The sequence shown here is derived from an EMBL/GenBank/DDBJ whole genome shotgun (WGS) entry which is preliminary data.</text>
</comment>
<dbReference type="OrthoDB" id="2968991at2"/>
<evidence type="ECO:0000313" key="1">
    <source>
        <dbReference type="EMBL" id="OEH93040.1"/>
    </source>
</evidence>
<organism evidence="1 2">
    <name type="scientific">Bacillus solimangrovi</name>
    <dbReference type="NCBI Taxonomy" id="1305675"/>
    <lineage>
        <taxon>Bacteria</taxon>
        <taxon>Bacillati</taxon>
        <taxon>Bacillota</taxon>
        <taxon>Bacilli</taxon>
        <taxon>Bacillales</taxon>
        <taxon>Bacillaceae</taxon>
        <taxon>Bacillus</taxon>
    </lineage>
</organism>